<keyword evidence="1" id="KW-0472">Membrane</keyword>
<keyword evidence="1" id="KW-1133">Transmembrane helix</keyword>
<accession>A0AA42CTV9</accession>
<organism evidence="3 4">
    <name type="scientific">Larsenimonas rhizosphaerae</name>
    <dbReference type="NCBI Taxonomy" id="2944682"/>
    <lineage>
        <taxon>Bacteria</taxon>
        <taxon>Pseudomonadati</taxon>
        <taxon>Pseudomonadota</taxon>
        <taxon>Gammaproteobacteria</taxon>
        <taxon>Oceanospirillales</taxon>
        <taxon>Halomonadaceae</taxon>
        <taxon>Larsenimonas</taxon>
    </lineage>
</organism>
<dbReference type="EMBL" id="JAPIVE010000001">
    <property type="protein sequence ID" value="MCX2523684.1"/>
    <property type="molecule type" value="Genomic_DNA"/>
</dbReference>
<gene>
    <name evidence="3" type="ORF">OQ287_05485</name>
</gene>
<dbReference type="PANTHER" id="PTHR40547:SF1">
    <property type="entry name" value="SLL0298 PROTEIN"/>
    <property type="match status" value="1"/>
</dbReference>
<feature type="transmembrane region" description="Helical" evidence="1">
    <location>
        <begin position="45"/>
        <end position="71"/>
    </location>
</feature>
<protein>
    <submittedName>
        <fullName evidence="3">DUF2062 domain-containing protein</fullName>
    </submittedName>
</protein>
<keyword evidence="4" id="KW-1185">Reference proteome</keyword>
<reference evidence="3" key="1">
    <citation type="submission" date="2022-11" db="EMBL/GenBank/DDBJ databases">
        <title>Larsenimonas rhizosphaerae sp. nov., isolated from a tidal mudflat.</title>
        <authorList>
            <person name="Lee S.D."/>
            <person name="Kim I.S."/>
        </authorList>
    </citation>
    <scope>NUCLEOTIDE SEQUENCE</scope>
    <source>
        <strain evidence="3">GH2-1</strain>
    </source>
</reference>
<dbReference type="AlphaFoldDB" id="A0AA42CTV9"/>
<sequence>MPRRLINRFLPDPETLQNKKSLRCVSHFIANPALWQVSRRTIGNAFMVGIFCAFMPIPAQMLVAAVGAWLFRCNLPLSVVLVWITNPLTMPVIFYGTYRVGTWVLNTPPRTLPDHFTAQWIAEQLADILPPLLTGSLISGVVIGVTTNILIRLLWRWHVSRQWKRRQRRRRTHIKKSA</sequence>
<dbReference type="PANTHER" id="PTHR40547">
    <property type="entry name" value="SLL0298 PROTEIN"/>
    <property type="match status" value="1"/>
</dbReference>
<evidence type="ECO:0000259" key="2">
    <source>
        <dbReference type="Pfam" id="PF09835"/>
    </source>
</evidence>
<name>A0AA42CTV9_9GAMM</name>
<proteinExistence type="predicted"/>
<feature type="transmembrane region" description="Helical" evidence="1">
    <location>
        <begin position="132"/>
        <end position="155"/>
    </location>
</feature>
<evidence type="ECO:0000313" key="4">
    <source>
        <dbReference type="Proteomes" id="UP001165678"/>
    </source>
</evidence>
<dbReference type="Pfam" id="PF09835">
    <property type="entry name" value="DUF2062"/>
    <property type="match status" value="1"/>
</dbReference>
<feature type="domain" description="DUF2062" evidence="2">
    <location>
        <begin position="23"/>
        <end position="164"/>
    </location>
</feature>
<comment type="caution">
    <text evidence="3">The sequence shown here is derived from an EMBL/GenBank/DDBJ whole genome shotgun (WGS) entry which is preliminary data.</text>
</comment>
<dbReference type="Proteomes" id="UP001165678">
    <property type="component" value="Unassembled WGS sequence"/>
</dbReference>
<evidence type="ECO:0000256" key="1">
    <source>
        <dbReference type="SAM" id="Phobius"/>
    </source>
</evidence>
<dbReference type="InterPro" id="IPR018639">
    <property type="entry name" value="DUF2062"/>
</dbReference>
<evidence type="ECO:0000313" key="3">
    <source>
        <dbReference type="EMBL" id="MCX2523684.1"/>
    </source>
</evidence>
<dbReference type="RefSeq" id="WP_250937478.1">
    <property type="nucleotide sequence ID" value="NZ_JAMLJK010000001.1"/>
</dbReference>
<keyword evidence="1" id="KW-0812">Transmembrane</keyword>